<accession>A0A5B8LE53</accession>
<protein>
    <submittedName>
        <fullName evidence="3">ALLW1950</fullName>
    </submittedName>
</protein>
<evidence type="ECO:0000256" key="1">
    <source>
        <dbReference type="SAM" id="MobiDB-lite"/>
    </source>
</evidence>
<evidence type="ECO:0000256" key="2">
    <source>
        <dbReference type="SAM" id="SignalP"/>
    </source>
</evidence>
<feature type="chain" id="PRO_5022851782" evidence="2">
    <location>
        <begin position="27"/>
        <end position="84"/>
    </location>
</feature>
<sequence length="84" mass="9176">MARLWSISTVAILLFTSTILVTYVEAGAAKSNEKDIVNKSEFGRFPGGSRKDASRCHKPGYPVPPHSDCPPPPHAQRPRPILHA</sequence>
<evidence type="ECO:0000313" key="3">
    <source>
        <dbReference type="EMBL" id="QDZ06024.1"/>
    </source>
</evidence>
<dbReference type="EMBL" id="MK388869">
    <property type="protein sequence ID" value="QDZ06024.1"/>
    <property type="molecule type" value="mRNA"/>
</dbReference>
<proteinExistence type="evidence at transcript level"/>
<organism evidence="3">
    <name type="scientific">Pinus taeda</name>
    <name type="common">Loblolly pine</name>
    <dbReference type="NCBI Taxonomy" id="3352"/>
    <lineage>
        <taxon>Eukaryota</taxon>
        <taxon>Viridiplantae</taxon>
        <taxon>Streptophyta</taxon>
        <taxon>Embryophyta</taxon>
        <taxon>Tracheophyta</taxon>
        <taxon>Spermatophyta</taxon>
        <taxon>Pinopsida</taxon>
        <taxon>Pinidae</taxon>
        <taxon>Conifers I</taxon>
        <taxon>Pinales</taxon>
        <taxon>Pinaceae</taxon>
        <taxon>Pinus</taxon>
        <taxon>Pinus subgen. Pinus</taxon>
    </lineage>
</organism>
<feature type="region of interest" description="Disordered" evidence="1">
    <location>
        <begin position="35"/>
        <end position="84"/>
    </location>
</feature>
<reference evidence="3" key="1">
    <citation type="submission" date="2019-01" db="EMBL/GenBank/DDBJ databases">
        <title>Genes encoding secretory proteins associated with pine pollen germination: Predicted functions, subcellular localizations and expression patterns.</title>
        <authorList>
            <person name="Fernando D.D."/>
            <person name="Salazar A.M."/>
        </authorList>
    </citation>
    <scope>NUCLEOTIDE SEQUENCE</scope>
    <source>
        <tissue evidence="3">Germinated pollen</tissue>
    </source>
</reference>
<name>A0A5B8LE53_PINTA</name>
<keyword evidence="2" id="KW-0732">Signal</keyword>
<dbReference type="AlphaFoldDB" id="A0A5B8LE53"/>
<feature type="compositionally biased region" description="Pro residues" evidence="1">
    <location>
        <begin position="61"/>
        <end position="75"/>
    </location>
</feature>
<feature type="signal peptide" evidence="2">
    <location>
        <begin position="1"/>
        <end position="26"/>
    </location>
</feature>